<feature type="domain" description="Bulb-type lectin" evidence="1">
    <location>
        <begin position="3"/>
        <end position="110"/>
    </location>
</feature>
<keyword evidence="3" id="KW-1185">Reference proteome</keyword>
<dbReference type="SUPFAM" id="SSF51110">
    <property type="entry name" value="alpha-D-mannose-specific plant lectins"/>
    <property type="match status" value="1"/>
</dbReference>
<reference evidence="2" key="1">
    <citation type="submission" date="2023-04" db="EMBL/GenBank/DDBJ databases">
        <title>Chromosome-level genome of Chaenocephalus aceratus.</title>
        <authorList>
            <person name="Park H."/>
        </authorList>
    </citation>
    <scope>NUCLEOTIDE SEQUENCE</scope>
    <source>
        <strain evidence="2">DE</strain>
        <tissue evidence="2">Muscle</tissue>
    </source>
</reference>
<evidence type="ECO:0000259" key="1">
    <source>
        <dbReference type="PROSITE" id="PS50927"/>
    </source>
</evidence>
<dbReference type="InterPro" id="IPR036426">
    <property type="entry name" value="Bulb-type_lectin_dom_sf"/>
</dbReference>
<dbReference type="PROSITE" id="PS50927">
    <property type="entry name" value="BULB_LECTIN"/>
    <property type="match status" value="1"/>
</dbReference>
<protein>
    <submittedName>
        <fullName evidence="2">Lectin</fullName>
    </submittedName>
</protein>
<dbReference type="Gene3D" id="2.90.10.10">
    <property type="entry name" value="Bulb-type lectin domain"/>
    <property type="match status" value="2"/>
</dbReference>
<sequence length="114" mass="12804">MSRNFLSKNDELFKGDRLVSGNGEFKAIFQDDGNFVVYGPVWASDTAGSSPFRLIMQDDCNLVMYDEGGKAMWHTNTSKSDCNLCHVLLTDEGKLVVKKEQDEVWNSDKSNGMK</sequence>
<dbReference type="SMART" id="SM00108">
    <property type="entry name" value="B_lectin"/>
    <property type="match status" value="1"/>
</dbReference>
<organism evidence="2 3">
    <name type="scientific">Dissostichus eleginoides</name>
    <name type="common">Patagonian toothfish</name>
    <name type="synonym">Dissostichus amissus</name>
    <dbReference type="NCBI Taxonomy" id="100907"/>
    <lineage>
        <taxon>Eukaryota</taxon>
        <taxon>Metazoa</taxon>
        <taxon>Chordata</taxon>
        <taxon>Craniata</taxon>
        <taxon>Vertebrata</taxon>
        <taxon>Euteleostomi</taxon>
        <taxon>Actinopterygii</taxon>
        <taxon>Neopterygii</taxon>
        <taxon>Teleostei</taxon>
        <taxon>Neoteleostei</taxon>
        <taxon>Acanthomorphata</taxon>
        <taxon>Eupercaria</taxon>
        <taxon>Perciformes</taxon>
        <taxon>Notothenioidei</taxon>
        <taxon>Nototheniidae</taxon>
        <taxon>Dissostichus</taxon>
    </lineage>
</organism>
<dbReference type="AlphaFoldDB" id="A0AAD9BP38"/>
<evidence type="ECO:0000313" key="2">
    <source>
        <dbReference type="EMBL" id="KAK1885563.1"/>
    </source>
</evidence>
<comment type="caution">
    <text evidence="2">The sequence shown here is derived from an EMBL/GenBank/DDBJ whole genome shotgun (WGS) entry which is preliminary data.</text>
</comment>
<accession>A0AAD9BP38</accession>
<dbReference type="Proteomes" id="UP001228049">
    <property type="component" value="Unassembled WGS sequence"/>
</dbReference>
<dbReference type="EMBL" id="JASDAP010000021">
    <property type="protein sequence ID" value="KAK1885563.1"/>
    <property type="molecule type" value="Genomic_DNA"/>
</dbReference>
<dbReference type="InterPro" id="IPR001480">
    <property type="entry name" value="Bulb-type_lectin_dom"/>
</dbReference>
<proteinExistence type="predicted"/>
<gene>
    <name evidence="2" type="ORF">KUDE01_031757</name>
</gene>
<evidence type="ECO:0000313" key="3">
    <source>
        <dbReference type="Proteomes" id="UP001228049"/>
    </source>
</evidence>
<name>A0AAD9BP38_DISEL</name>